<organism evidence="2 3">
    <name type="scientific">Stylophora pistillata</name>
    <name type="common">Smooth cauliflower coral</name>
    <dbReference type="NCBI Taxonomy" id="50429"/>
    <lineage>
        <taxon>Eukaryota</taxon>
        <taxon>Metazoa</taxon>
        <taxon>Cnidaria</taxon>
        <taxon>Anthozoa</taxon>
        <taxon>Hexacorallia</taxon>
        <taxon>Scleractinia</taxon>
        <taxon>Astrocoeniina</taxon>
        <taxon>Pocilloporidae</taxon>
        <taxon>Stylophora</taxon>
    </lineage>
</organism>
<proteinExistence type="predicted"/>
<reference evidence="3" key="1">
    <citation type="journal article" date="2017" name="bioRxiv">
        <title>Comparative analysis of the genomes of Stylophora pistillata and Acropora digitifera provides evidence for extensive differences between species of corals.</title>
        <authorList>
            <person name="Voolstra C.R."/>
            <person name="Li Y."/>
            <person name="Liew Y.J."/>
            <person name="Baumgarten S."/>
            <person name="Zoccola D."/>
            <person name="Flot J.-F."/>
            <person name="Tambutte S."/>
            <person name="Allemand D."/>
            <person name="Aranda M."/>
        </authorList>
    </citation>
    <scope>NUCLEOTIDE SEQUENCE [LARGE SCALE GENOMIC DNA]</scope>
</reference>
<sequence length="455" mass="52230">MDFTTAKDPCKTEGFLRLEEVARIRSHIKFLEDHMIIKVEKSKTDRLRQGDEVVIASSGGSAFPVSIHQQYLGISGLNIDPHSDEVLTDFQHGFRAKRSTVTQLTCTIHDIASAIQSNKTIHAAILDFSKAFDKVPHRRLLKKLDYYGIRGPLLNWFESFLTQRTQSVVIEGASSAPVVTTSGVPQGTVLGPLLFSMYINDLPDTLKSTVRLFADDALLYGTNCCDGDTADLQEDLYRLEDWQQTWKMEFNPSKCKIMCFTTKRDPPKRQYVFCGQILEEVESHPYLGVMLDNKVRWSPLIETITSRANKVLGLIKRNLWNCPKSVKETVYMTLVRPKIQYACSAWDPHYQKDGAALERVQRKAARFVTGNYDRTTSVTEMLQDLQWDTLETMRRHARLSTMYKMCHGLLDGDWGDYLITNKERRTRGSHDFKFIVPKGHKDIFRFSFFTRTITE</sequence>
<protein>
    <submittedName>
        <fullName evidence="2">Putative RNA-directed DNA polymerase from transposon BS</fullName>
    </submittedName>
</protein>
<keyword evidence="2" id="KW-0808">Transferase</keyword>
<evidence type="ECO:0000313" key="2">
    <source>
        <dbReference type="EMBL" id="PFX15591.1"/>
    </source>
</evidence>
<dbReference type="OrthoDB" id="5983106at2759"/>
<gene>
    <name evidence="2" type="primary">RTase</name>
    <name evidence="2" type="ORF">AWC38_SpisGene20186</name>
</gene>
<name>A0A2B4RD69_STYPI</name>
<dbReference type="STRING" id="50429.A0A2B4RD69"/>
<keyword evidence="3" id="KW-1185">Reference proteome</keyword>
<dbReference type="SUPFAM" id="SSF56672">
    <property type="entry name" value="DNA/RNA polymerases"/>
    <property type="match status" value="1"/>
</dbReference>
<dbReference type="Pfam" id="PF00078">
    <property type="entry name" value="RVT_1"/>
    <property type="match status" value="1"/>
</dbReference>
<dbReference type="Proteomes" id="UP000225706">
    <property type="component" value="Unassembled WGS sequence"/>
</dbReference>
<accession>A0A2B4RD69</accession>
<dbReference type="CDD" id="cd01650">
    <property type="entry name" value="RT_nLTR_like"/>
    <property type="match status" value="1"/>
</dbReference>
<dbReference type="EMBL" id="LSMT01000632">
    <property type="protein sequence ID" value="PFX15591.1"/>
    <property type="molecule type" value="Genomic_DNA"/>
</dbReference>
<evidence type="ECO:0000313" key="3">
    <source>
        <dbReference type="Proteomes" id="UP000225706"/>
    </source>
</evidence>
<dbReference type="InterPro" id="IPR000477">
    <property type="entry name" value="RT_dom"/>
</dbReference>
<dbReference type="InterPro" id="IPR043502">
    <property type="entry name" value="DNA/RNA_pol_sf"/>
</dbReference>
<evidence type="ECO:0000259" key="1">
    <source>
        <dbReference type="PROSITE" id="PS50878"/>
    </source>
</evidence>
<keyword evidence="2" id="KW-0695">RNA-directed DNA polymerase</keyword>
<keyword evidence="2" id="KW-0548">Nucleotidyltransferase</keyword>
<feature type="domain" description="Reverse transcriptase" evidence="1">
    <location>
        <begin position="1"/>
        <end position="278"/>
    </location>
</feature>
<dbReference type="AlphaFoldDB" id="A0A2B4RD69"/>
<dbReference type="PANTHER" id="PTHR33332">
    <property type="entry name" value="REVERSE TRANSCRIPTASE DOMAIN-CONTAINING PROTEIN"/>
    <property type="match status" value="1"/>
</dbReference>
<comment type="caution">
    <text evidence="2">The sequence shown here is derived from an EMBL/GenBank/DDBJ whole genome shotgun (WGS) entry which is preliminary data.</text>
</comment>
<dbReference type="PROSITE" id="PS50878">
    <property type="entry name" value="RT_POL"/>
    <property type="match status" value="1"/>
</dbReference>
<dbReference type="GO" id="GO:0003964">
    <property type="term" value="F:RNA-directed DNA polymerase activity"/>
    <property type="evidence" value="ECO:0007669"/>
    <property type="project" value="UniProtKB-KW"/>
</dbReference>